<dbReference type="STRING" id="489703.SAMN04488038_101275"/>
<dbReference type="EMBL" id="FOFS01000001">
    <property type="protein sequence ID" value="SEP71711.1"/>
    <property type="molecule type" value="Genomic_DNA"/>
</dbReference>
<dbReference type="AlphaFoldDB" id="A0A1H9A5B6"/>
<dbReference type="Proteomes" id="UP000199233">
    <property type="component" value="Unassembled WGS sequence"/>
</dbReference>
<keyword evidence="2" id="KW-1185">Reference proteome</keyword>
<proteinExistence type="predicted"/>
<evidence type="ECO:0000313" key="2">
    <source>
        <dbReference type="Proteomes" id="UP000199233"/>
    </source>
</evidence>
<name>A0A1H9A5B6_9GAMM</name>
<protein>
    <recommendedName>
        <fullName evidence="3">DUF2934 domain-containing protein</fullName>
    </recommendedName>
</protein>
<sequence length="78" mass="8573">MSTPLSDDPQPSTVLANLAAAHKAWSRPDAQHKRMMIEQIAYAMAMRRGFAPGKELQDWLAAEAEVEDILKGEGFCGD</sequence>
<dbReference type="Pfam" id="PF11154">
    <property type="entry name" value="DUF2934"/>
    <property type="match status" value="1"/>
</dbReference>
<evidence type="ECO:0008006" key="3">
    <source>
        <dbReference type="Google" id="ProtNLM"/>
    </source>
</evidence>
<gene>
    <name evidence="1" type="ORF">SAMN04488038_101275</name>
</gene>
<dbReference type="OrthoDB" id="8538784at2"/>
<dbReference type="InterPro" id="IPR021327">
    <property type="entry name" value="DUF2934"/>
</dbReference>
<accession>A0A1H9A5B6</accession>
<organism evidence="1 2">
    <name type="scientific">Solimonas aquatica</name>
    <dbReference type="NCBI Taxonomy" id="489703"/>
    <lineage>
        <taxon>Bacteria</taxon>
        <taxon>Pseudomonadati</taxon>
        <taxon>Pseudomonadota</taxon>
        <taxon>Gammaproteobacteria</taxon>
        <taxon>Nevskiales</taxon>
        <taxon>Nevskiaceae</taxon>
        <taxon>Solimonas</taxon>
    </lineage>
</organism>
<reference evidence="1 2" key="1">
    <citation type="submission" date="2016-10" db="EMBL/GenBank/DDBJ databases">
        <authorList>
            <person name="de Groot N.N."/>
        </authorList>
    </citation>
    <scope>NUCLEOTIDE SEQUENCE [LARGE SCALE GENOMIC DNA]</scope>
    <source>
        <strain evidence="1 2">DSM 25927</strain>
    </source>
</reference>
<dbReference type="RefSeq" id="WP_093280968.1">
    <property type="nucleotide sequence ID" value="NZ_FOFS01000001.1"/>
</dbReference>
<evidence type="ECO:0000313" key="1">
    <source>
        <dbReference type="EMBL" id="SEP71711.1"/>
    </source>
</evidence>